<dbReference type="EMBL" id="CP002400">
    <property type="protein sequence ID" value="ADU25794.1"/>
    <property type="molecule type" value="Genomic_DNA"/>
</dbReference>
<dbReference type="AlphaFoldDB" id="E6U6R1"/>
<dbReference type="InterPro" id="IPR029052">
    <property type="entry name" value="Metallo-depent_PP-like"/>
</dbReference>
<feature type="binding site" evidence="2">
    <location>
        <position position="40"/>
    </location>
    <ligand>
        <name>Fe cation</name>
        <dbReference type="ChEBI" id="CHEBI:24875"/>
        <label>1</label>
    </ligand>
</feature>
<dbReference type="PANTHER" id="PTHR36303:SF1">
    <property type="entry name" value="2',3'-CYCLIC-NUCLEOTIDE 2'-PHOSPHODIESTERASE"/>
    <property type="match status" value="1"/>
</dbReference>
<feature type="binding site" evidence="2">
    <location>
        <position position="179"/>
    </location>
    <ligand>
        <name>Fe cation</name>
        <dbReference type="ChEBI" id="CHEBI:24875"/>
        <label>1</label>
    </ligand>
</feature>
<keyword evidence="4" id="KW-1185">Reference proteome</keyword>
<dbReference type="Gene3D" id="3.60.21.10">
    <property type="match status" value="1"/>
</dbReference>
<feature type="binding site" evidence="2">
    <location>
        <position position="39"/>
    </location>
    <ligand>
        <name>Fe cation</name>
        <dbReference type="ChEBI" id="CHEBI:24875"/>
        <label>2</label>
    </ligand>
</feature>
<evidence type="ECO:0000256" key="2">
    <source>
        <dbReference type="PIRSR" id="PIRSR004789-51"/>
    </source>
</evidence>
<evidence type="ECO:0000256" key="1">
    <source>
        <dbReference type="PIRSR" id="PIRSR004789-50"/>
    </source>
</evidence>
<evidence type="ECO:0000313" key="4">
    <source>
        <dbReference type="Proteomes" id="UP000001551"/>
    </source>
</evidence>
<sequence length="259" mass="28295">MVVLAVGDVVGSGGCGFLREHLPALKKLYGVDVTIVNGENSADGNGITPGSAQHIFTSGADVITTGNHVYRRRELHDMLEENPFLLRPANYPARDPGHGWCVVDTGRVQVCVVNLMGTVFLDSLDNPFYAADAILKEIERTVGKAVILVDFHAEATSEKRALGFYLDGRVSAVYGTHTHVQTADEEILSKQTGYITDIGMTGPVRSILGVEPHLVLERYLTKMPVRFANAGAPYQLSGVIFDIDHFTQKTNFVKRVQIK</sequence>
<dbReference type="Pfam" id="PF13277">
    <property type="entry name" value="YmdB"/>
    <property type="match status" value="1"/>
</dbReference>
<dbReference type="HOGENOM" id="CLU_068238_0_0_9"/>
<name>E6U6R1_ETHHY</name>
<dbReference type="PANTHER" id="PTHR36303">
    <property type="entry name" value="2',3'-CYCLIC-NUCLEOTIDE 2'-PHOSPHODIESTERASE"/>
    <property type="match status" value="1"/>
</dbReference>
<organism evidence="3 4">
    <name type="scientific">Ethanoligenens harbinense (strain DSM 18485 / JCM 12961 / CGMCC 1.5033 / YUAN-3)</name>
    <dbReference type="NCBI Taxonomy" id="663278"/>
    <lineage>
        <taxon>Bacteria</taxon>
        <taxon>Bacillati</taxon>
        <taxon>Bacillota</taxon>
        <taxon>Clostridia</taxon>
        <taxon>Eubacteriales</taxon>
        <taxon>Oscillospiraceae</taxon>
        <taxon>Ethanoligenens</taxon>
    </lineage>
</organism>
<accession>E6U6R1</accession>
<dbReference type="PIRSF" id="PIRSF004789">
    <property type="entry name" value="DR1281"/>
    <property type="match status" value="1"/>
</dbReference>
<dbReference type="GO" id="GO:0004113">
    <property type="term" value="F:2',3'-cyclic-nucleotide 3'-phosphodiesterase activity"/>
    <property type="evidence" value="ECO:0007669"/>
    <property type="project" value="TreeGrafter"/>
</dbReference>
<evidence type="ECO:0008006" key="5">
    <source>
        <dbReference type="Google" id="ProtNLM"/>
    </source>
</evidence>
<feature type="binding site" evidence="2">
    <location>
        <position position="39"/>
    </location>
    <ligand>
        <name>Fe cation</name>
        <dbReference type="ChEBI" id="CHEBI:24875"/>
        <label>1</label>
    </ligand>
</feature>
<dbReference type="RefSeq" id="WP_013484175.1">
    <property type="nucleotide sequence ID" value="NC_014828.1"/>
</dbReference>
<dbReference type="InterPro" id="IPR005235">
    <property type="entry name" value="YmdB-like"/>
</dbReference>
<dbReference type="KEGG" id="eha:Ethha_0207"/>
<feature type="active site" description="Proton donor" evidence="1">
    <location>
        <position position="68"/>
    </location>
</feature>
<feature type="binding site" evidence="2">
    <location>
        <position position="152"/>
    </location>
    <ligand>
        <name>Fe cation</name>
        <dbReference type="ChEBI" id="CHEBI:24875"/>
        <label>2</label>
    </ligand>
</feature>
<dbReference type="SUPFAM" id="SSF56300">
    <property type="entry name" value="Metallo-dependent phosphatases"/>
    <property type="match status" value="1"/>
</dbReference>
<reference evidence="3 4" key="1">
    <citation type="submission" date="2010-12" db="EMBL/GenBank/DDBJ databases">
        <title>Complete sequence of Ethanoligenens harbinense YUAN-3.</title>
        <authorList>
            <person name="Lucas S."/>
            <person name="Copeland A."/>
            <person name="Lapidus A."/>
            <person name="Cheng J.-F."/>
            <person name="Bruce D."/>
            <person name="Goodwin L."/>
            <person name="Pitluck S."/>
            <person name="Chertkov O."/>
            <person name="Misra M."/>
            <person name="Detter J.C."/>
            <person name="Han C."/>
            <person name="Tapia R."/>
            <person name="Land M."/>
            <person name="Hauser L."/>
            <person name="Jeffries C."/>
            <person name="Kyrpides N."/>
            <person name="Ivanova N."/>
            <person name="Mikhailova N."/>
            <person name="Wang A."/>
            <person name="Mouttaki H."/>
            <person name="He Z."/>
            <person name="Zhou J."/>
            <person name="Hemme C.L."/>
            <person name="Woyke T."/>
        </authorList>
    </citation>
    <scope>NUCLEOTIDE SEQUENCE [LARGE SCALE GENOMIC DNA]</scope>
    <source>
        <strain evidence="4">DSM 18485 / JCM 12961 / CGMCC 1.5033 / YUAN-3</strain>
    </source>
</reference>
<dbReference type="eggNOG" id="COG1692">
    <property type="taxonomic scope" value="Bacteria"/>
</dbReference>
<proteinExistence type="predicted"/>
<feature type="binding site" evidence="2">
    <location>
        <position position="8"/>
    </location>
    <ligand>
        <name>Fe cation</name>
        <dbReference type="ChEBI" id="CHEBI:24875"/>
        <label>1</label>
    </ligand>
</feature>
<feature type="binding site" evidence="2">
    <location>
        <position position="177"/>
    </location>
    <ligand>
        <name>Fe cation</name>
        <dbReference type="ChEBI" id="CHEBI:24875"/>
        <label>2</label>
    </ligand>
</feature>
<keyword evidence="2" id="KW-0479">Metal-binding</keyword>
<gene>
    <name evidence="3" type="ordered locus">Ethha_0207</name>
</gene>
<dbReference type="GO" id="GO:0046872">
    <property type="term" value="F:metal ion binding"/>
    <property type="evidence" value="ECO:0007669"/>
    <property type="project" value="UniProtKB-KW"/>
</dbReference>
<dbReference type="NCBIfam" id="TIGR00282">
    <property type="entry name" value="TIGR00282 family metallophosphoesterase"/>
    <property type="match status" value="1"/>
</dbReference>
<feature type="binding site" evidence="2">
    <location>
        <position position="67"/>
    </location>
    <ligand>
        <name>Fe cation</name>
        <dbReference type="ChEBI" id="CHEBI:24875"/>
        <label>2</label>
    </ligand>
</feature>
<evidence type="ECO:0000313" key="3">
    <source>
        <dbReference type="EMBL" id="ADU25794.1"/>
    </source>
</evidence>
<dbReference type="STRING" id="663278.Ethha_0207"/>
<dbReference type="Proteomes" id="UP000001551">
    <property type="component" value="Chromosome"/>
</dbReference>
<protein>
    <recommendedName>
        <fullName evidence="5">TIGR00282 family metallophosphoesterase</fullName>
    </recommendedName>
</protein>